<reference evidence="1 2" key="1">
    <citation type="submission" date="2016-05" db="EMBL/GenBank/DDBJ databases">
        <title>Microbial solvent formation.</title>
        <authorList>
            <person name="Poehlein A."/>
            <person name="Montoya Solano J.D."/>
            <person name="Flitsch S."/>
            <person name="Krabben P."/>
            <person name="Duerre P."/>
            <person name="Daniel R."/>
        </authorList>
    </citation>
    <scope>NUCLEOTIDE SEQUENCE [LARGE SCALE GENOMIC DNA]</scope>
    <source>
        <strain evidence="1 2">DSM 53</strain>
    </source>
</reference>
<gene>
    <name evidence="1" type="ORF">CLBCK_29830</name>
</gene>
<dbReference type="Proteomes" id="UP000190973">
    <property type="component" value="Unassembled WGS sequence"/>
</dbReference>
<name>A0A1S8S4H2_CLOBE</name>
<proteinExistence type="predicted"/>
<organism evidence="1 2">
    <name type="scientific">Clostridium beijerinckii</name>
    <name type="common">Clostridium MP</name>
    <dbReference type="NCBI Taxonomy" id="1520"/>
    <lineage>
        <taxon>Bacteria</taxon>
        <taxon>Bacillati</taxon>
        <taxon>Bacillota</taxon>
        <taxon>Clostridia</taxon>
        <taxon>Eubacteriales</taxon>
        <taxon>Clostridiaceae</taxon>
        <taxon>Clostridium</taxon>
    </lineage>
</organism>
<dbReference type="EMBL" id="LZZI01000054">
    <property type="protein sequence ID" value="OOM60284.1"/>
    <property type="molecule type" value="Genomic_DNA"/>
</dbReference>
<protein>
    <submittedName>
        <fullName evidence="1">Uncharacterized protein</fullName>
    </submittedName>
</protein>
<evidence type="ECO:0000313" key="2">
    <source>
        <dbReference type="Proteomes" id="UP000190973"/>
    </source>
</evidence>
<evidence type="ECO:0000313" key="1">
    <source>
        <dbReference type="EMBL" id="OOM60284.1"/>
    </source>
</evidence>
<sequence>MRYLKYLLIINHGKITFKESKGVVTNEIKRESSI</sequence>
<comment type="caution">
    <text evidence="1">The sequence shown here is derived from an EMBL/GenBank/DDBJ whole genome shotgun (WGS) entry which is preliminary data.</text>
</comment>
<accession>A0A1S8S4H2</accession>
<dbReference type="AlphaFoldDB" id="A0A1S8S4H2"/>